<name>A0A6F8PSP9_9GAMM</name>
<organism evidence="1 2">
    <name type="scientific">Thiosulfatimonas sediminis</name>
    <dbReference type="NCBI Taxonomy" id="2675054"/>
    <lineage>
        <taxon>Bacteria</taxon>
        <taxon>Pseudomonadati</taxon>
        <taxon>Pseudomonadota</taxon>
        <taxon>Gammaproteobacteria</taxon>
        <taxon>Thiotrichales</taxon>
        <taxon>Piscirickettsiaceae</taxon>
        <taxon>Thiosulfatimonas</taxon>
    </lineage>
</organism>
<dbReference type="RefSeq" id="WP_173270237.1">
    <property type="nucleotide sequence ID" value="NZ_AP021889.1"/>
</dbReference>
<evidence type="ECO:0000313" key="2">
    <source>
        <dbReference type="Proteomes" id="UP000501726"/>
    </source>
</evidence>
<keyword evidence="2" id="KW-1185">Reference proteome</keyword>
<protein>
    <submittedName>
        <fullName evidence="1">Uncharacterized protein</fullName>
    </submittedName>
</protein>
<dbReference type="KEGG" id="tse:THMIRHAS_04300"/>
<sequence>MKVTKSRPILLLSLFAIGVLTVSLFSHLQVALLADNWLDKKLLNPVVLSEWQGDLLDGSANVALSFKQGNQSIGRLTWQNSPSAGGFLAPQMRVQLQGLQSRLQFLAVYSVLASSRQLSLQDSHLSSVDLQPFWQLNRDYGRWLTGVEWRLSGLNLQADWTAQSDWPSQAGGRAQLLDLQFMGEEFPPINLQLEQHEQALVVTIQAQQGWRLAGEIRLTPVFNGQNVQAIAYQGSIEVQADSAEALPNWASLMRPQGERAATTTFTGQLVLN</sequence>
<evidence type="ECO:0000313" key="1">
    <source>
        <dbReference type="EMBL" id="BBP45057.1"/>
    </source>
</evidence>
<dbReference type="Proteomes" id="UP000501726">
    <property type="component" value="Chromosome"/>
</dbReference>
<proteinExistence type="predicted"/>
<accession>A0A6F8PSP9</accession>
<dbReference type="EMBL" id="AP021889">
    <property type="protein sequence ID" value="BBP45057.1"/>
    <property type="molecule type" value="Genomic_DNA"/>
</dbReference>
<gene>
    <name evidence="1" type="ORF">THMIRHAS_04300</name>
</gene>
<reference evidence="2" key="1">
    <citation type="submission" date="2019-11" db="EMBL/GenBank/DDBJ databases">
        <title>Isolation and characterization of two novel species in the genus Thiomicrorhabdus.</title>
        <authorList>
            <person name="Mochizuki J."/>
            <person name="Kojima H."/>
            <person name="Fukui M."/>
        </authorList>
    </citation>
    <scope>NUCLEOTIDE SEQUENCE [LARGE SCALE GENOMIC DNA]</scope>
    <source>
        <strain evidence="2">aks77</strain>
    </source>
</reference>
<dbReference type="AlphaFoldDB" id="A0A6F8PSP9"/>